<evidence type="ECO:0000313" key="3">
    <source>
        <dbReference type="Proteomes" id="UP001344251"/>
    </source>
</evidence>
<reference evidence="2 3" key="1">
    <citation type="submission" date="2022-10" db="EMBL/GenBank/DDBJ databases">
        <title>The complete genomes of actinobacterial strains from the NBC collection.</title>
        <authorList>
            <person name="Joergensen T.S."/>
            <person name="Alvarez Arevalo M."/>
            <person name="Sterndorff E.B."/>
            <person name="Faurdal D."/>
            <person name="Vuksanovic O."/>
            <person name="Mourched A.-S."/>
            <person name="Charusanti P."/>
            <person name="Shaw S."/>
            <person name="Blin K."/>
            <person name="Weber T."/>
        </authorList>
    </citation>
    <scope>NUCLEOTIDE SEQUENCE [LARGE SCALE GENOMIC DNA]</scope>
    <source>
        <strain evidence="2 3">NBC 01774</strain>
    </source>
</reference>
<evidence type="ECO:0000256" key="1">
    <source>
        <dbReference type="SAM" id="Coils"/>
    </source>
</evidence>
<protein>
    <submittedName>
        <fullName evidence="2">Uncharacterized protein</fullName>
    </submittedName>
</protein>
<proteinExistence type="predicted"/>
<dbReference type="GeneID" id="97315234"/>
<dbReference type="EMBL" id="CP109106">
    <property type="protein sequence ID" value="WSB70024.1"/>
    <property type="molecule type" value="Genomic_DNA"/>
</dbReference>
<evidence type="ECO:0000313" key="2">
    <source>
        <dbReference type="EMBL" id="WSB70024.1"/>
    </source>
</evidence>
<keyword evidence="1" id="KW-0175">Coiled coil</keyword>
<keyword evidence="3" id="KW-1185">Reference proteome</keyword>
<dbReference type="Proteomes" id="UP001344251">
    <property type="component" value="Chromosome"/>
</dbReference>
<feature type="coiled-coil region" evidence="1">
    <location>
        <begin position="52"/>
        <end position="86"/>
    </location>
</feature>
<gene>
    <name evidence="2" type="ORF">OG863_19880</name>
</gene>
<sequence length="88" mass="10338">MSDLRVSYDELLEIKKNFARLNREFKSCGANQDAMADAYGNDNIISAMQEFVDNWDDHRKELMQQMEDAEKRVKDTIKKFKEADGEKE</sequence>
<accession>A0ABZ1FJ52</accession>
<organism evidence="2 3">
    <name type="scientific">Streptomyces decoyicus</name>
    <dbReference type="NCBI Taxonomy" id="249567"/>
    <lineage>
        <taxon>Bacteria</taxon>
        <taxon>Bacillati</taxon>
        <taxon>Actinomycetota</taxon>
        <taxon>Actinomycetes</taxon>
        <taxon>Kitasatosporales</taxon>
        <taxon>Streptomycetaceae</taxon>
        <taxon>Streptomyces</taxon>
    </lineage>
</organism>
<name>A0ABZ1FJ52_9ACTN</name>
<dbReference type="RefSeq" id="WP_326619589.1">
    <property type="nucleotide sequence ID" value="NZ_CP108347.1"/>
</dbReference>